<keyword evidence="3" id="KW-1185">Reference proteome</keyword>
<dbReference type="Pfam" id="PF13148">
    <property type="entry name" value="DUF3987"/>
    <property type="match status" value="1"/>
</dbReference>
<evidence type="ECO:0000256" key="1">
    <source>
        <dbReference type="SAM" id="MobiDB-lite"/>
    </source>
</evidence>
<dbReference type="EMBL" id="RCHR01000001">
    <property type="protein sequence ID" value="RLL47828.1"/>
    <property type="molecule type" value="Genomic_DNA"/>
</dbReference>
<dbReference type="InterPro" id="IPR025048">
    <property type="entry name" value="DUF3987"/>
</dbReference>
<comment type="caution">
    <text evidence="2">The sequence shown here is derived from an EMBL/GenBank/DDBJ whole genome shotgun (WGS) entry which is preliminary data.</text>
</comment>
<proteinExistence type="predicted"/>
<dbReference type="Proteomes" id="UP000270219">
    <property type="component" value="Unassembled WGS sequence"/>
</dbReference>
<dbReference type="OrthoDB" id="9763644at2"/>
<reference evidence="2 3" key="1">
    <citation type="submission" date="2018-10" db="EMBL/GenBank/DDBJ databases">
        <title>Oceanobacillus sp. YLB-02 draft genome.</title>
        <authorList>
            <person name="Yu L."/>
        </authorList>
    </citation>
    <scope>NUCLEOTIDE SEQUENCE [LARGE SCALE GENOMIC DNA]</scope>
    <source>
        <strain evidence="2 3">YLB-02</strain>
    </source>
</reference>
<name>A0A498DF46_9BACI</name>
<evidence type="ECO:0000313" key="3">
    <source>
        <dbReference type="Proteomes" id="UP000270219"/>
    </source>
</evidence>
<dbReference type="RefSeq" id="WP_121520395.1">
    <property type="nucleotide sequence ID" value="NZ_RCHR01000001.1"/>
</dbReference>
<feature type="compositionally biased region" description="Basic and acidic residues" evidence="1">
    <location>
        <begin position="25"/>
        <end position="37"/>
    </location>
</feature>
<gene>
    <name evidence="2" type="ORF">D8M04_00680</name>
</gene>
<feature type="region of interest" description="Disordered" evidence="1">
    <location>
        <begin position="24"/>
        <end position="45"/>
    </location>
</feature>
<organism evidence="2 3">
    <name type="scientific">Oceanobacillus piezotolerans</name>
    <dbReference type="NCBI Taxonomy" id="2448030"/>
    <lineage>
        <taxon>Bacteria</taxon>
        <taxon>Bacillati</taxon>
        <taxon>Bacillota</taxon>
        <taxon>Bacilli</taxon>
        <taxon>Bacillales</taxon>
        <taxon>Bacillaceae</taxon>
        <taxon>Oceanobacillus</taxon>
    </lineage>
</organism>
<protein>
    <submittedName>
        <fullName evidence="2">DUF3987 domain-containing protein</fullName>
    </submittedName>
</protein>
<evidence type="ECO:0000313" key="2">
    <source>
        <dbReference type="EMBL" id="RLL47828.1"/>
    </source>
</evidence>
<accession>A0A498DF46</accession>
<sequence>MALEPHLSEEQLNILFNEQQKIHTSGKDDLEEGKKDTSPYWDEPIGFDEEKLPEFNISIFPDWLRDYVEAVSESVQVAQDAPAMACISLLSSILSRKFVIKPNNDWTEVLTIFSAVAMASSERKSPSHDKIVKPLFNYERNRSEELQDTITEQRTWLKAQEKRLNEQYSKYGKKKEDAVLKDIHAIEKEISNTVIITNPRLVTSDATPEALASLMHKNNEKIAVLSAEGKEVFDMIAGRYSANGQPNMDLYLKGYTGESTSIDRKGGDPILLENPCMTVGLFVQPSVIKGIGKEFQNRGLTARFLFSFPRKMAGNRNMEPETIPEEIKNTFESVVEKMLRFESKNEVLTLEEEAGQLFLYNRYTTEELYKDDDLSESFKSWIGKLDGNLIRLAGLFHIAEHAPNGMESIPKKIGVKSVRAAMDLKEYFIEHAKKAYGVMGVSEDDENAKYVLKRIKDIIDKRKSKNEDTGYMSHQELYQAVKNRIGKSNNLNPILLELQNRNFIRDSFREGRRVLNINPKTVT</sequence>
<dbReference type="AlphaFoldDB" id="A0A498DF46"/>